<accession>A0A4P9YU08</accession>
<protein>
    <recommendedName>
        <fullName evidence="4">Mso1 N-terminal domain-containing protein</fullName>
    </recommendedName>
</protein>
<feature type="compositionally biased region" description="Polar residues" evidence="1">
    <location>
        <begin position="85"/>
        <end position="95"/>
    </location>
</feature>
<dbReference type="EMBL" id="KZ991555">
    <property type="protein sequence ID" value="RKP22872.1"/>
    <property type="molecule type" value="Genomic_DNA"/>
</dbReference>
<feature type="region of interest" description="Disordered" evidence="1">
    <location>
        <begin position="155"/>
        <end position="284"/>
    </location>
</feature>
<feature type="compositionally biased region" description="Low complexity" evidence="1">
    <location>
        <begin position="13"/>
        <end position="42"/>
    </location>
</feature>
<evidence type="ECO:0000256" key="1">
    <source>
        <dbReference type="SAM" id="MobiDB-lite"/>
    </source>
</evidence>
<reference evidence="3" key="1">
    <citation type="journal article" date="2018" name="Nat. Microbiol.">
        <title>Leveraging single-cell genomics to expand the fungal tree of life.</title>
        <authorList>
            <person name="Ahrendt S.R."/>
            <person name="Quandt C.A."/>
            <person name="Ciobanu D."/>
            <person name="Clum A."/>
            <person name="Salamov A."/>
            <person name="Andreopoulos B."/>
            <person name="Cheng J.F."/>
            <person name="Woyke T."/>
            <person name="Pelin A."/>
            <person name="Henrissat B."/>
            <person name="Reynolds N.K."/>
            <person name="Benny G.L."/>
            <person name="Smith M.E."/>
            <person name="James T.Y."/>
            <person name="Grigoriev I.V."/>
        </authorList>
    </citation>
    <scope>NUCLEOTIDE SEQUENCE [LARGE SCALE GENOMIC DNA]</scope>
    <source>
        <strain evidence="3">Benny S71-1</strain>
    </source>
</reference>
<keyword evidence="3" id="KW-1185">Reference proteome</keyword>
<evidence type="ECO:0000313" key="2">
    <source>
        <dbReference type="EMBL" id="RKP22872.1"/>
    </source>
</evidence>
<gene>
    <name evidence="2" type="ORF">SYNPS1DRAFT_25200</name>
</gene>
<proteinExistence type="predicted"/>
<feature type="compositionally biased region" description="Polar residues" evidence="1">
    <location>
        <begin position="224"/>
        <end position="233"/>
    </location>
</feature>
<evidence type="ECO:0008006" key="4">
    <source>
        <dbReference type="Google" id="ProtNLM"/>
    </source>
</evidence>
<sequence>MPGRANTGGRYGGRAPPSSAGSAISTGGASGSSGSSLRAGAGRWTRLAGQQTASGGTAEEDGGNGGAGGGAGGVSLWGKFRAATAWNNTDTSDASGSERGDDEAGEPAPPTSTSSGKKLWGKLIGSDSDTSDYEGESHVTRLLKAYYRDRYPDAQLPGWLTRPPPELYHPFADLHRDAHRPTSNASAFSGHSVQSPGAGAAGGAAAYGGPPTSRHSQDGGYGQSLRSPQQPSYDSPALSDGSMSKYARASSGSLPPAPARRAGAAASRQRGNVRRDAGAFFNDN</sequence>
<feature type="compositionally biased region" description="Polar residues" evidence="1">
    <location>
        <begin position="181"/>
        <end position="195"/>
    </location>
</feature>
<dbReference type="AlphaFoldDB" id="A0A4P9YU08"/>
<organism evidence="2 3">
    <name type="scientific">Syncephalis pseudoplumigaleata</name>
    <dbReference type="NCBI Taxonomy" id="1712513"/>
    <lineage>
        <taxon>Eukaryota</taxon>
        <taxon>Fungi</taxon>
        <taxon>Fungi incertae sedis</taxon>
        <taxon>Zoopagomycota</taxon>
        <taxon>Zoopagomycotina</taxon>
        <taxon>Zoopagomycetes</taxon>
        <taxon>Zoopagales</taxon>
        <taxon>Piptocephalidaceae</taxon>
        <taxon>Syncephalis</taxon>
    </lineage>
</organism>
<dbReference type="OrthoDB" id="2683368at2759"/>
<feature type="region of interest" description="Disordered" evidence="1">
    <location>
        <begin position="1"/>
        <end position="136"/>
    </location>
</feature>
<name>A0A4P9YU08_9FUNG</name>
<feature type="compositionally biased region" description="Low complexity" evidence="1">
    <location>
        <begin position="247"/>
        <end position="270"/>
    </location>
</feature>
<dbReference type="Proteomes" id="UP000278143">
    <property type="component" value="Unassembled WGS sequence"/>
</dbReference>
<feature type="compositionally biased region" description="Gly residues" evidence="1">
    <location>
        <begin position="63"/>
        <end position="75"/>
    </location>
</feature>
<evidence type="ECO:0000313" key="3">
    <source>
        <dbReference type="Proteomes" id="UP000278143"/>
    </source>
</evidence>